<evidence type="ECO:0000256" key="1">
    <source>
        <dbReference type="SAM" id="Coils"/>
    </source>
</evidence>
<dbReference type="SMR" id="A0A3N7FCZ2"/>
<evidence type="ECO:0000313" key="2">
    <source>
        <dbReference type="EMBL" id="RQO94213.1"/>
    </source>
</evidence>
<dbReference type="InParanoid" id="A0A3N7FCZ2"/>
<dbReference type="EMBL" id="CM009297">
    <property type="protein sequence ID" value="RQO94213.1"/>
    <property type="molecule type" value="Genomic_DNA"/>
</dbReference>
<reference evidence="2 3" key="1">
    <citation type="journal article" date="2006" name="Science">
        <title>The genome of black cottonwood, Populus trichocarpa (Torr. &amp; Gray).</title>
        <authorList>
            <person name="Tuskan G.A."/>
            <person name="Difazio S."/>
            <person name="Jansson S."/>
            <person name="Bohlmann J."/>
            <person name="Grigoriev I."/>
            <person name="Hellsten U."/>
            <person name="Putnam N."/>
            <person name="Ralph S."/>
            <person name="Rombauts S."/>
            <person name="Salamov A."/>
            <person name="Schein J."/>
            <person name="Sterck L."/>
            <person name="Aerts A."/>
            <person name="Bhalerao R.R."/>
            <person name="Bhalerao R.P."/>
            <person name="Blaudez D."/>
            <person name="Boerjan W."/>
            <person name="Brun A."/>
            <person name="Brunner A."/>
            <person name="Busov V."/>
            <person name="Campbell M."/>
            <person name="Carlson J."/>
            <person name="Chalot M."/>
            <person name="Chapman J."/>
            <person name="Chen G.L."/>
            <person name="Cooper D."/>
            <person name="Coutinho P.M."/>
            <person name="Couturier J."/>
            <person name="Covert S."/>
            <person name="Cronk Q."/>
            <person name="Cunningham R."/>
            <person name="Davis J."/>
            <person name="Degroeve S."/>
            <person name="Dejardin A."/>
            <person name="Depamphilis C."/>
            <person name="Detter J."/>
            <person name="Dirks B."/>
            <person name="Dubchak I."/>
            <person name="Duplessis S."/>
            <person name="Ehlting J."/>
            <person name="Ellis B."/>
            <person name="Gendler K."/>
            <person name="Goodstein D."/>
            <person name="Gribskov M."/>
            <person name="Grimwood J."/>
            <person name="Groover A."/>
            <person name="Gunter L."/>
            <person name="Hamberger B."/>
            <person name="Heinze B."/>
            <person name="Helariutta Y."/>
            <person name="Henrissat B."/>
            <person name="Holligan D."/>
            <person name="Holt R."/>
            <person name="Huang W."/>
            <person name="Islam-Faridi N."/>
            <person name="Jones S."/>
            <person name="Jones-Rhoades M."/>
            <person name="Jorgensen R."/>
            <person name="Joshi C."/>
            <person name="Kangasjarvi J."/>
            <person name="Karlsson J."/>
            <person name="Kelleher C."/>
            <person name="Kirkpatrick R."/>
            <person name="Kirst M."/>
            <person name="Kohler A."/>
            <person name="Kalluri U."/>
            <person name="Larimer F."/>
            <person name="Leebens-Mack J."/>
            <person name="Leple J.C."/>
            <person name="Locascio P."/>
            <person name="Lou Y."/>
            <person name="Lucas S."/>
            <person name="Martin F."/>
            <person name="Montanini B."/>
            <person name="Napoli C."/>
            <person name="Nelson D.R."/>
            <person name="Nelson C."/>
            <person name="Nieminen K."/>
            <person name="Nilsson O."/>
            <person name="Pereda V."/>
            <person name="Peter G."/>
            <person name="Philippe R."/>
            <person name="Pilate G."/>
            <person name="Poliakov A."/>
            <person name="Razumovskaya J."/>
            <person name="Richardson P."/>
            <person name="Rinaldi C."/>
            <person name="Ritland K."/>
            <person name="Rouze P."/>
            <person name="Ryaboy D."/>
            <person name="Schmutz J."/>
            <person name="Schrader J."/>
            <person name="Segerman B."/>
            <person name="Shin H."/>
            <person name="Siddiqui A."/>
            <person name="Sterky F."/>
            <person name="Terry A."/>
            <person name="Tsai C.J."/>
            <person name="Uberbacher E."/>
            <person name="Unneberg P."/>
            <person name="Vahala J."/>
            <person name="Wall K."/>
            <person name="Wessler S."/>
            <person name="Yang G."/>
            <person name="Yin T."/>
            <person name="Douglas C."/>
            <person name="Marra M."/>
            <person name="Sandberg G."/>
            <person name="Van de Peer Y."/>
            <person name="Rokhsar D."/>
        </authorList>
    </citation>
    <scope>NUCLEOTIDE SEQUENCE [LARGE SCALE GENOMIC DNA]</scope>
    <source>
        <strain evidence="3">cv. Nisqually</strain>
    </source>
</reference>
<sequence length="88" mass="10590">MIIILPFMWNPLSISPYWVYTQWSQVLSFTTHSSLHFSHFSSKFQKQIMSAPKCCDCEWLKALCNKLQDDMKRIEEKNHLKELLVKRR</sequence>
<accession>A0A3N7FCZ2</accession>
<keyword evidence="1" id="KW-0175">Coiled coil</keyword>
<keyword evidence="3" id="KW-1185">Reference proteome</keyword>
<evidence type="ECO:0000313" key="3">
    <source>
        <dbReference type="Proteomes" id="UP000006729"/>
    </source>
</evidence>
<dbReference type="Gramene" id="Potri.008G052300.5.v4.1">
    <property type="protein sequence ID" value="Potri.008G052300.5.v4.1"/>
    <property type="gene ID" value="Potri.008G052300.v4.1"/>
</dbReference>
<dbReference type="Proteomes" id="UP000006729">
    <property type="component" value="Chromosome 8"/>
</dbReference>
<dbReference type="AlphaFoldDB" id="A0A3N7FCZ2"/>
<feature type="coiled-coil region" evidence="1">
    <location>
        <begin position="57"/>
        <end position="84"/>
    </location>
</feature>
<gene>
    <name evidence="2" type="ORF">POPTR_008G052300</name>
</gene>
<protein>
    <submittedName>
        <fullName evidence="2">Uncharacterized protein</fullName>
    </submittedName>
</protein>
<name>A0A3N7FCZ2_POPTR</name>
<proteinExistence type="predicted"/>
<organism evidence="2 3">
    <name type="scientific">Populus trichocarpa</name>
    <name type="common">Western balsam poplar</name>
    <name type="synonym">Populus balsamifera subsp. trichocarpa</name>
    <dbReference type="NCBI Taxonomy" id="3694"/>
    <lineage>
        <taxon>Eukaryota</taxon>
        <taxon>Viridiplantae</taxon>
        <taxon>Streptophyta</taxon>
        <taxon>Embryophyta</taxon>
        <taxon>Tracheophyta</taxon>
        <taxon>Spermatophyta</taxon>
        <taxon>Magnoliopsida</taxon>
        <taxon>eudicotyledons</taxon>
        <taxon>Gunneridae</taxon>
        <taxon>Pentapetalae</taxon>
        <taxon>rosids</taxon>
        <taxon>fabids</taxon>
        <taxon>Malpighiales</taxon>
        <taxon>Salicaceae</taxon>
        <taxon>Saliceae</taxon>
        <taxon>Populus</taxon>
    </lineage>
</organism>